<gene>
    <name evidence="1" type="ORF">GGX14DRAFT_448768</name>
</gene>
<dbReference type="Proteomes" id="UP001219525">
    <property type="component" value="Unassembled WGS sequence"/>
</dbReference>
<dbReference type="EMBL" id="JARJCW010000025">
    <property type="protein sequence ID" value="KAJ7211588.1"/>
    <property type="molecule type" value="Genomic_DNA"/>
</dbReference>
<evidence type="ECO:0000313" key="1">
    <source>
        <dbReference type="EMBL" id="KAJ7211588.1"/>
    </source>
</evidence>
<evidence type="ECO:0000313" key="2">
    <source>
        <dbReference type="Proteomes" id="UP001219525"/>
    </source>
</evidence>
<name>A0AAD6YI52_9AGAR</name>
<proteinExistence type="predicted"/>
<keyword evidence="2" id="KW-1185">Reference proteome</keyword>
<organism evidence="1 2">
    <name type="scientific">Mycena pura</name>
    <dbReference type="NCBI Taxonomy" id="153505"/>
    <lineage>
        <taxon>Eukaryota</taxon>
        <taxon>Fungi</taxon>
        <taxon>Dikarya</taxon>
        <taxon>Basidiomycota</taxon>
        <taxon>Agaricomycotina</taxon>
        <taxon>Agaricomycetes</taxon>
        <taxon>Agaricomycetidae</taxon>
        <taxon>Agaricales</taxon>
        <taxon>Marasmiineae</taxon>
        <taxon>Mycenaceae</taxon>
        <taxon>Mycena</taxon>
    </lineage>
</organism>
<protein>
    <submittedName>
        <fullName evidence="1">Uncharacterized protein</fullName>
    </submittedName>
</protein>
<dbReference type="AlphaFoldDB" id="A0AAD6YI52"/>
<comment type="caution">
    <text evidence="1">The sequence shown here is derived from an EMBL/GenBank/DDBJ whole genome shotgun (WGS) entry which is preliminary data.</text>
</comment>
<sequence>MDVDHPVPSGASCHHQGLSLSSCNSSLCPLSHVAAPRSLTLIREVFLGHHVTRTHTSVFHANLSLHGISHTNLDLVQARRMLIYHLVSGDCAKYYVDSSITPRPDRTSCRVFVQGFDSSSAITQAVLKTVPGITVLGKLNFRFKLRSVLKHI</sequence>
<accession>A0AAD6YI52</accession>
<feature type="non-terminal residue" evidence="1">
    <location>
        <position position="152"/>
    </location>
</feature>
<reference evidence="1" key="1">
    <citation type="submission" date="2023-03" db="EMBL/GenBank/DDBJ databases">
        <title>Massive genome expansion in bonnet fungi (Mycena s.s.) driven by repeated elements and novel gene families across ecological guilds.</title>
        <authorList>
            <consortium name="Lawrence Berkeley National Laboratory"/>
            <person name="Harder C.B."/>
            <person name="Miyauchi S."/>
            <person name="Viragh M."/>
            <person name="Kuo A."/>
            <person name="Thoen E."/>
            <person name="Andreopoulos B."/>
            <person name="Lu D."/>
            <person name="Skrede I."/>
            <person name="Drula E."/>
            <person name="Henrissat B."/>
            <person name="Morin E."/>
            <person name="Kohler A."/>
            <person name="Barry K."/>
            <person name="LaButti K."/>
            <person name="Morin E."/>
            <person name="Salamov A."/>
            <person name="Lipzen A."/>
            <person name="Mereny Z."/>
            <person name="Hegedus B."/>
            <person name="Baldrian P."/>
            <person name="Stursova M."/>
            <person name="Weitz H."/>
            <person name="Taylor A."/>
            <person name="Grigoriev I.V."/>
            <person name="Nagy L.G."/>
            <person name="Martin F."/>
            <person name="Kauserud H."/>
        </authorList>
    </citation>
    <scope>NUCLEOTIDE SEQUENCE</scope>
    <source>
        <strain evidence="1">9144</strain>
    </source>
</reference>